<dbReference type="Proteomes" id="UP000246352">
    <property type="component" value="Unassembled WGS sequence"/>
</dbReference>
<evidence type="ECO:0000256" key="2">
    <source>
        <dbReference type="ARBA" id="ARBA00023125"/>
    </source>
</evidence>
<keyword evidence="3" id="KW-0804">Transcription</keyword>
<dbReference type="EMBL" id="QGTR01000002">
    <property type="protein sequence ID" value="PWW02023.1"/>
    <property type="molecule type" value="Genomic_DNA"/>
</dbReference>
<dbReference type="CDD" id="cd00038">
    <property type="entry name" value="CAP_ED"/>
    <property type="match status" value="1"/>
</dbReference>
<dbReference type="Pfam" id="PF00027">
    <property type="entry name" value="cNMP_binding"/>
    <property type="match status" value="1"/>
</dbReference>
<evidence type="ECO:0000313" key="6">
    <source>
        <dbReference type="Proteomes" id="UP000246352"/>
    </source>
</evidence>
<dbReference type="InterPro" id="IPR018490">
    <property type="entry name" value="cNMP-bd_dom_sf"/>
</dbReference>
<dbReference type="Pfam" id="PF13545">
    <property type="entry name" value="HTH_Crp_2"/>
    <property type="match status" value="1"/>
</dbReference>
<keyword evidence="2" id="KW-0238">DNA-binding</keyword>
<evidence type="ECO:0000313" key="5">
    <source>
        <dbReference type="EMBL" id="PWW02023.1"/>
    </source>
</evidence>
<dbReference type="GO" id="GO:0003677">
    <property type="term" value="F:DNA binding"/>
    <property type="evidence" value="ECO:0007669"/>
    <property type="project" value="UniProtKB-KW"/>
</dbReference>
<evidence type="ECO:0000256" key="1">
    <source>
        <dbReference type="ARBA" id="ARBA00023015"/>
    </source>
</evidence>
<dbReference type="Gene3D" id="1.10.10.10">
    <property type="entry name" value="Winged helix-like DNA-binding domain superfamily/Winged helix DNA-binding domain"/>
    <property type="match status" value="1"/>
</dbReference>
<feature type="domain" description="HTH crp-type" evidence="4">
    <location>
        <begin position="156"/>
        <end position="230"/>
    </location>
</feature>
<dbReference type="PROSITE" id="PS51063">
    <property type="entry name" value="HTH_CRP_2"/>
    <property type="match status" value="1"/>
</dbReference>
<dbReference type="InterPro" id="IPR000595">
    <property type="entry name" value="cNMP-bd_dom"/>
</dbReference>
<proteinExistence type="predicted"/>
<dbReference type="InterPro" id="IPR036388">
    <property type="entry name" value="WH-like_DNA-bd_sf"/>
</dbReference>
<protein>
    <submittedName>
        <fullName evidence="5">CRP-like cAMP-binding protein</fullName>
    </submittedName>
</protein>
<dbReference type="RefSeq" id="WP_110031754.1">
    <property type="nucleotide sequence ID" value="NZ_QGTR01000002.1"/>
</dbReference>
<reference evidence="5 6" key="1">
    <citation type="submission" date="2018-05" db="EMBL/GenBank/DDBJ databases">
        <title>Genomic Encyclopedia of Type Strains, Phase IV (KMG-IV): sequencing the most valuable type-strain genomes for metagenomic binning, comparative biology and taxonomic classification.</title>
        <authorList>
            <person name="Goeker M."/>
        </authorList>
    </citation>
    <scope>NUCLEOTIDE SEQUENCE [LARGE SCALE GENOMIC DNA]</scope>
    <source>
        <strain evidence="5 6">DSM 16791</strain>
    </source>
</reference>
<gene>
    <name evidence="5" type="ORF">DFR52_102688</name>
</gene>
<keyword evidence="1" id="KW-0805">Transcription regulation</keyword>
<sequence>MTKHTPQPAVDSANPLVARLGASVLLTEDEIDYLAAMQASTIDLAKGDEFVRDGEDMRVTFLVHDGWIIRYKMTAAGRRQIIGVSLPGDFIGLHINFSRSSTFNAMALTKARLALVEPERILEIHRRYPILASGLDWMTVRSANILSEHNVSLGARPAPQRILHFMLELWTRLVTVGHASSDGFHLRLSQEQIADCMGLSSVHANRSLRRLVRENLIAVDSGNVSFPRWKAAVDYADFDDRYLQPFLLPGNARLRRRTKAGAAA</sequence>
<evidence type="ECO:0000256" key="3">
    <source>
        <dbReference type="ARBA" id="ARBA00023163"/>
    </source>
</evidence>
<dbReference type="SUPFAM" id="SSF46785">
    <property type="entry name" value="Winged helix' DNA-binding domain"/>
    <property type="match status" value="1"/>
</dbReference>
<keyword evidence="6" id="KW-1185">Reference proteome</keyword>
<dbReference type="InterPro" id="IPR012318">
    <property type="entry name" value="HTH_CRP"/>
</dbReference>
<evidence type="ECO:0000259" key="4">
    <source>
        <dbReference type="PROSITE" id="PS51063"/>
    </source>
</evidence>
<dbReference type="AlphaFoldDB" id="A0A317PN97"/>
<accession>A0A317PN97</accession>
<dbReference type="GO" id="GO:0006355">
    <property type="term" value="P:regulation of DNA-templated transcription"/>
    <property type="evidence" value="ECO:0007669"/>
    <property type="project" value="InterPro"/>
</dbReference>
<dbReference type="InterPro" id="IPR014710">
    <property type="entry name" value="RmlC-like_jellyroll"/>
</dbReference>
<dbReference type="OrthoDB" id="7584044at2"/>
<comment type="caution">
    <text evidence="5">The sequence shown here is derived from an EMBL/GenBank/DDBJ whole genome shotgun (WGS) entry which is preliminary data.</text>
</comment>
<dbReference type="SUPFAM" id="SSF51206">
    <property type="entry name" value="cAMP-binding domain-like"/>
    <property type="match status" value="1"/>
</dbReference>
<organism evidence="5 6">
    <name type="scientific">Hoeflea marina</name>
    <dbReference type="NCBI Taxonomy" id="274592"/>
    <lineage>
        <taxon>Bacteria</taxon>
        <taxon>Pseudomonadati</taxon>
        <taxon>Pseudomonadota</taxon>
        <taxon>Alphaproteobacteria</taxon>
        <taxon>Hyphomicrobiales</taxon>
        <taxon>Rhizobiaceae</taxon>
        <taxon>Hoeflea</taxon>
    </lineage>
</organism>
<name>A0A317PN97_9HYPH</name>
<dbReference type="InterPro" id="IPR036390">
    <property type="entry name" value="WH_DNA-bd_sf"/>
</dbReference>
<dbReference type="Gene3D" id="2.60.120.10">
    <property type="entry name" value="Jelly Rolls"/>
    <property type="match status" value="1"/>
</dbReference>